<name>A0ABY8XF91_9PSEU</name>
<accession>A0ABY8XF91</accession>
<proteinExistence type="predicted"/>
<dbReference type="Proteomes" id="UP001227101">
    <property type="component" value="Chromosome"/>
</dbReference>
<protein>
    <submittedName>
        <fullName evidence="1">Uncharacterized protein</fullName>
    </submittedName>
</protein>
<evidence type="ECO:0000313" key="1">
    <source>
        <dbReference type="EMBL" id="WIV54271.1"/>
    </source>
</evidence>
<evidence type="ECO:0000313" key="2">
    <source>
        <dbReference type="Proteomes" id="UP001227101"/>
    </source>
</evidence>
<organism evidence="1 2">
    <name type="scientific">Amycolatopsis nalaikhensis</name>
    <dbReference type="NCBI Taxonomy" id="715472"/>
    <lineage>
        <taxon>Bacteria</taxon>
        <taxon>Bacillati</taxon>
        <taxon>Actinomycetota</taxon>
        <taxon>Actinomycetes</taxon>
        <taxon>Pseudonocardiales</taxon>
        <taxon>Pseudonocardiaceae</taxon>
        <taxon>Amycolatopsis</taxon>
    </lineage>
</organism>
<dbReference type="EMBL" id="CP127173">
    <property type="protein sequence ID" value="WIV54271.1"/>
    <property type="molecule type" value="Genomic_DNA"/>
</dbReference>
<keyword evidence="2" id="KW-1185">Reference proteome</keyword>
<sequence>MKTHANPPTAPLHPARARRLAVARAVWSGALLTASRTVLAQHRTVLTVLAARHLTQAVLAFRRPEGFAARWAWTADVAHGVSMLGLARLSPAWRPFALSSAASAAVWAYSARKAR</sequence>
<dbReference type="RefSeq" id="WP_285450870.1">
    <property type="nucleotide sequence ID" value="NZ_CP127173.1"/>
</dbReference>
<gene>
    <name evidence="1" type="ORF">QP939_36170</name>
</gene>
<reference evidence="1 2" key="1">
    <citation type="submission" date="2023-06" db="EMBL/GenBank/DDBJ databases">
        <authorList>
            <person name="Oyuntsetseg B."/>
            <person name="Kim S.B."/>
        </authorList>
    </citation>
    <scope>NUCLEOTIDE SEQUENCE [LARGE SCALE GENOMIC DNA]</scope>
    <source>
        <strain evidence="1 2">2-2</strain>
    </source>
</reference>